<evidence type="ECO:0000313" key="8">
    <source>
        <dbReference type="Proteomes" id="UP000636709"/>
    </source>
</evidence>
<dbReference type="GO" id="GO:0022857">
    <property type="term" value="F:transmembrane transporter activity"/>
    <property type="evidence" value="ECO:0007669"/>
    <property type="project" value="InterPro"/>
</dbReference>
<evidence type="ECO:0000256" key="1">
    <source>
        <dbReference type="ARBA" id="ARBA00004141"/>
    </source>
</evidence>
<name>A0A835AT73_9POAL</name>
<evidence type="ECO:0000256" key="5">
    <source>
        <dbReference type="ARBA" id="ARBA00023136"/>
    </source>
</evidence>
<keyword evidence="8" id="KW-1185">Reference proteome</keyword>
<dbReference type="GO" id="GO:0016020">
    <property type="term" value="C:membrane"/>
    <property type="evidence" value="ECO:0007669"/>
    <property type="project" value="UniProtKB-SubCell"/>
</dbReference>
<dbReference type="Pfam" id="PF00854">
    <property type="entry name" value="PTR2"/>
    <property type="match status" value="1"/>
</dbReference>
<dbReference type="PANTHER" id="PTHR11654">
    <property type="entry name" value="OLIGOPEPTIDE TRANSPORTER-RELATED"/>
    <property type="match status" value="1"/>
</dbReference>
<keyword evidence="4 6" id="KW-1133">Transmembrane helix</keyword>
<keyword evidence="5 6" id="KW-0472">Membrane</keyword>
<evidence type="ECO:0000256" key="6">
    <source>
        <dbReference type="SAM" id="Phobius"/>
    </source>
</evidence>
<gene>
    <name evidence="7" type="ORF">HU200_052498</name>
</gene>
<dbReference type="Proteomes" id="UP000636709">
    <property type="component" value="Unassembled WGS sequence"/>
</dbReference>
<evidence type="ECO:0000256" key="3">
    <source>
        <dbReference type="ARBA" id="ARBA00022692"/>
    </source>
</evidence>
<feature type="transmembrane region" description="Helical" evidence="6">
    <location>
        <begin position="168"/>
        <end position="191"/>
    </location>
</feature>
<feature type="transmembrane region" description="Helical" evidence="6">
    <location>
        <begin position="31"/>
        <end position="50"/>
    </location>
</feature>
<comment type="similarity">
    <text evidence="2">Belongs to the major facilitator superfamily. Proton-dependent oligopeptide transporter (POT/PTR) (TC 2.A.17) family.</text>
</comment>
<keyword evidence="3 6" id="KW-0812">Transmembrane</keyword>
<dbReference type="InterPro" id="IPR000109">
    <property type="entry name" value="POT_fam"/>
</dbReference>
<evidence type="ECO:0000256" key="4">
    <source>
        <dbReference type="ARBA" id="ARBA00022989"/>
    </source>
</evidence>
<dbReference type="EMBL" id="JACEFO010002292">
    <property type="protein sequence ID" value="KAF8667875.1"/>
    <property type="molecule type" value="Genomic_DNA"/>
</dbReference>
<organism evidence="7 8">
    <name type="scientific">Digitaria exilis</name>
    <dbReference type="NCBI Taxonomy" id="1010633"/>
    <lineage>
        <taxon>Eukaryota</taxon>
        <taxon>Viridiplantae</taxon>
        <taxon>Streptophyta</taxon>
        <taxon>Embryophyta</taxon>
        <taxon>Tracheophyta</taxon>
        <taxon>Spermatophyta</taxon>
        <taxon>Magnoliopsida</taxon>
        <taxon>Liliopsida</taxon>
        <taxon>Poales</taxon>
        <taxon>Poaceae</taxon>
        <taxon>PACMAD clade</taxon>
        <taxon>Panicoideae</taxon>
        <taxon>Panicodae</taxon>
        <taxon>Paniceae</taxon>
        <taxon>Anthephorinae</taxon>
        <taxon>Digitaria</taxon>
    </lineage>
</organism>
<feature type="transmembrane region" description="Helical" evidence="6">
    <location>
        <begin position="130"/>
        <end position="148"/>
    </location>
</feature>
<comment type="subcellular location">
    <subcellularLocation>
        <location evidence="1">Membrane</location>
        <topology evidence="1">Multi-pass membrane protein</topology>
    </subcellularLocation>
</comment>
<dbReference type="Gene3D" id="1.20.1250.20">
    <property type="entry name" value="MFS general substrate transporter like domains"/>
    <property type="match status" value="2"/>
</dbReference>
<evidence type="ECO:0000313" key="7">
    <source>
        <dbReference type="EMBL" id="KAF8667875.1"/>
    </source>
</evidence>
<evidence type="ECO:0000256" key="2">
    <source>
        <dbReference type="ARBA" id="ARBA00005982"/>
    </source>
</evidence>
<dbReference type="AlphaFoldDB" id="A0A835AT73"/>
<comment type="caution">
    <text evidence="7">The sequence shown here is derived from an EMBL/GenBank/DDBJ whole genome shotgun (WGS) entry which is preliminary data.</text>
</comment>
<protein>
    <submittedName>
        <fullName evidence="7">Uncharacterized protein</fullName>
    </submittedName>
</protein>
<reference evidence="7" key="1">
    <citation type="submission" date="2020-07" db="EMBL/GenBank/DDBJ databases">
        <title>Genome sequence and genetic diversity analysis of an under-domesticated orphan crop, white fonio (Digitaria exilis).</title>
        <authorList>
            <person name="Bennetzen J.L."/>
            <person name="Chen S."/>
            <person name="Ma X."/>
            <person name="Wang X."/>
            <person name="Yssel A.E.J."/>
            <person name="Chaluvadi S.R."/>
            <person name="Johnson M."/>
            <person name="Gangashetty P."/>
            <person name="Hamidou F."/>
            <person name="Sanogo M.D."/>
            <person name="Zwaenepoel A."/>
            <person name="Wallace J."/>
            <person name="Van De Peer Y."/>
            <person name="Van Deynze A."/>
        </authorList>
    </citation>
    <scope>NUCLEOTIDE SEQUENCE</scope>
    <source>
        <tissue evidence="7">Leaves</tissue>
    </source>
</reference>
<sequence length="298" mass="33072">MGSSYNRDIHHLTFDGTDPVERSAKSSFFNWYNFATTIWSVLSATVLVWVQNNIGWGIAESGLRRCDMDGRERKKEKQTGASSRARLVPAERMTCAAIPPGASREDDLRCYWLKERVEELKMLLRMFPIWAARLLYFATNAQMSSTFIEQGMAMDNRVGPFTMPSASVATLDIITFMVCIPLYDIVLVPLVRRFTRKDRGLSQMQRLGIGLTLSVSKRLEAAKAGGKLNIMWQAPVFSILGLGDVFTAIGLLEFFYDQSPGGMKSLGAALAQLAAAASSVQSRRPRCAVWLPGGSQII</sequence>
<dbReference type="OrthoDB" id="8904098at2759"/>
<proteinExistence type="inferred from homology"/>
<dbReference type="InterPro" id="IPR036259">
    <property type="entry name" value="MFS_trans_sf"/>
</dbReference>
<feature type="transmembrane region" description="Helical" evidence="6">
    <location>
        <begin position="236"/>
        <end position="256"/>
    </location>
</feature>
<accession>A0A835AT73</accession>